<evidence type="ECO:0000256" key="2">
    <source>
        <dbReference type="ARBA" id="ARBA00004496"/>
    </source>
</evidence>
<feature type="compositionally biased region" description="Gly residues" evidence="11">
    <location>
        <begin position="321"/>
        <end position="333"/>
    </location>
</feature>
<keyword evidence="9" id="KW-0007">Acetylation</keyword>
<organism evidence="14 15">
    <name type="scientific">[Torrubiella] hemipterigena</name>
    <dbReference type="NCBI Taxonomy" id="1531966"/>
    <lineage>
        <taxon>Eukaryota</taxon>
        <taxon>Fungi</taxon>
        <taxon>Dikarya</taxon>
        <taxon>Ascomycota</taxon>
        <taxon>Pezizomycotina</taxon>
        <taxon>Sordariomycetes</taxon>
        <taxon>Hypocreomycetidae</taxon>
        <taxon>Hypocreales</taxon>
        <taxon>Clavicipitaceae</taxon>
        <taxon>Clavicipitaceae incertae sedis</taxon>
        <taxon>'Torrubiella' clade</taxon>
    </lineage>
</organism>
<dbReference type="GO" id="GO:0043161">
    <property type="term" value="P:proteasome-mediated ubiquitin-dependent protein catabolic process"/>
    <property type="evidence" value="ECO:0007669"/>
    <property type="project" value="InterPro"/>
</dbReference>
<dbReference type="Gene3D" id="3.40.1000.30">
    <property type="match status" value="1"/>
</dbReference>
<sequence>MSNLSTDAILQQMADALPTHPPGDDSSDIASSYEVIALLVHAYLTALDFRLVGFQEDANLSECQSLAPRLPASWNTGFGTLSFVYKHKQSALSFIFRIDRMGAKVEIRGLAAGAETIYRFERLTRDVVSSSALPLRITLNNGQEDRSDLPARLRAAFTSAEAIESILTDLREQIVQRLIPRLQQEGYTETETRDAEQQATQERRDQEARGPNRPFAGDPSTGVYPQPGPLPDAARPRPPVPMGDFPPPGFDDEYDMNRPPGAGGALRMPGRSPFNIGHDDLHPPGLGPHDPLRPSFIPGVGGLGGPGGSGMHPTFDDPLFGGQGGGGFPGSGDGYHPQAPPGARWDPLGPGGGPRPGRGSGPFGGNTFGGSNPFGGGGDII</sequence>
<evidence type="ECO:0000256" key="4">
    <source>
        <dbReference type="ARBA" id="ARBA00022481"/>
    </source>
</evidence>
<reference evidence="14 15" key="1">
    <citation type="journal article" date="2015" name="Genome Announc.">
        <title>Draft Genome Sequence and Gene Annotation of the Entomopathogenic Fungus Verticillium hemipterigenum.</title>
        <authorList>
            <person name="Horn F."/>
            <person name="Habel A."/>
            <person name="Scharf D.H."/>
            <person name="Dworschak J."/>
            <person name="Brakhage A.A."/>
            <person name="Guthke R."/>
            <person name="Hertweck C."/>
            <person name="Linde J."/>
        </authorList>
    </citation>
    <scope>NUCLEOTIDE SEQUENCE [LARGE SCALE GENOMIC DNA]</scope>
</reference>
<dbReference type="STRING" id="1531966.A0A0A1T547"/>
<accession>A0A0A1T547</accession>
<dbReference type="EMBL" id="CDHN01000004">
    <property type="protein sequence ID" value="CEJ92281.1"/>
    <property type="molecule type" value="Genomic_DNA"/>
</dbReference>
<proteinExistence type="inferred from homology"/>
<keyword evidence="6" id="KW-0597">Phosphoprotein</keyword>
<dbReference type="GO" id="GO:0000502">
    <property type="term" value="C:proteasome complex"/>
    <property type="evidence" value="ECO:0007669"/>
    <property type="project" value="UniProtKB-KW"/>
</dbReference>
<evidence type="ECO:0000256" key="6">
    <source>
        <dbReference type="ARBA" id="ARBA00022553"/>
    </source>
</evidence>
<evidence type="ECO:0000313" key="15">
    <source>
        <dbReference type="Proteomes" id="UP000039046"/>
    </source>
</evidence>
<evidence type="ECO:0000259" key="13">
    <source>
        <dbReference type="Pfam" id="PF11566"/>
    </source>
</evidence>
<evidence type="ECO:0000256" key="10">
    <source>
        <dbReference type="ARBA" id="ARBA00024805"/>
    </source>
</evidence>
<feature type="compositionally biased region" description="Gly residues" evidence="11">
    <location>
        <begin position="299"/>
        <end position="310"/>
    </location>
</feature>
<comment type="similarity">
    <text evidence="3">Belongs to the proteasome inhibitor PI31 family.</text>
</comment>
<evidence type="ECO:0000313" key="14">
    <source>
        <dbReference type="EMBL" id="CEJ92281.1"/>
    </source>
</evidence>
<dbReference type="InterPro" id="IPR013886">
    <property type="entry name" value="PI31_Prot_C"/>
</dbReference>
<gene>
    <name evidence="14" type="ORF">VHEMI07941</name>
</gene>
<keyword evidence="4" id="KW-0488">Methylation</keyword>
<dbReference type="AlphaFoldDB" id="A0A0A1T547"/>
<keyword evidence="7" id="KW-0256">Endoplasmic reticulum</keyword>
<dbReference type="GO" id="GO:0070628">
    <property type="term" value="F:proteasome binding"/>
    <property type="evidence" value="ECO:0007669"/>
    <property type="project" value="InterPro"/>
</dbReference>
<dbReference type="Proteomes" id="UP000039046">
    <property type="component" value="Unassembled WGS sequence"/>
</dbReference>
<keyword evidence="5" id="KW-0963">Cytoplasm</keyword>
<comment type="function">
    <text evidence="10">Plays an important role in control of proteasome function. Inhibits the hydrolysis of protein and peptide substrates by the 20S proteasome. Also inhibits the activation of the proteasome by the proteasome regulatory proteins PA700 and PA28.</text>
</comment>
<dbReference type="Pfam" id="PF08577">
    <property type="entry name" value="PI31_Prot_C"/>
    <property type="match status" value="1"/>
</dbReference>
<dbReference type="HOGENOM" id="CLU_044125_2_0_1"/>
<evidence type="ECO:0000256" key="1">
    <source>
        <dbReference type="ARBA" id="ARBA00004240"/>
    </source>
</evidence>
<keyword evidence="8" id="KW-0647">Proteasome</keyword>
<dbReference type="GO" id="GO:0005783">
    <property type="term" value="C:endoplasmic reticulum"/>
    <property type="evidence" value="ECO:0007669"/>
    <property type="project" value="UniProtKB-SubCell"/>
</dbReference>
<dbReference type="GO" id="GO:0004866">
    <property type="term" value="F:endopeptidase inhibitor activity"/>
    <property type="evidence" value="ECO:0007669"/>
    <property type="project" value="InterPro"/>
</dbReference>
<feature type="domain" description="PI31 proteasome regulator C-terminal" evidence="12">
    <location>
        <begin position="276"/>
        <end position="350"/>
    </location>
</feature>
<feature type="domain" description="PI31 proteasome regulator N-terminal" evidence="13">
    <location>
        <begin position="26"/>
        <end position="185"/>
    </location>
</feature>
<evidence type="ECO:0000259" key="12">
    <source>
        <dbReference type="Pfam" id="PF08577"/>
    </source>
</evidence>
<dbReference type="PANTHER" id="PTHR13266">
    <property type="entry name" value="PROTEASOME INHIBITOR"/>
    <property type="match status" value="1"/>
</dbReference>
<feature type="compositionally biased region" description="Gly residues" evidence="11">
    <location>
        <begin position="349"/>
        <end position="381"/>
    </location>
</feature>
<dbReference type="InterPro" id="IPR021625">
    <property type="entry name" value="PI31_Prot_N"/>
</dbReference>
<comment type="subcellular location">
    <subcellularLocation>
        <location evidence="2">Cytoplasm</location>
    </subcellularLocation>
    <subcellularLocation>
        <location evidence="1">Endoplasmic reticulum</location>
    </subcellularLocation>
</comment>
<evidence type="ECO:0000256" key="8">
    <source>
        <dbReference type="ARBA" id="ARBA00022942"/>
    </source>
</evidence>
<protein>
    <submittedName>
        <fullName evidence="14">Uncharacterized protein</fullName>
    </submittedName>
</protein>
<feature type="compositionally biased region" description="Pro residues" evidence="11">
    <location>
        <begin position="226"/>
        <end position="249"/>
    </location>
</feature>
<keyword evidence="15" id="KW-1185">Reference proteome</keyword>
<evidence type="ECO:0000256" key="11">
    <source>
        <dbReference type="SAM" id="MobiDB-lite"/>
    </source>
</evidence>
<name>A0A0A1T547_9HYPO</name>
<feature type="compositionally biased region" description="Basic and acidic residues" evidence="11">
    <location>
        <begin position="190"/>
        <end position="210"/>
    </location>
</feature>
<dbReference type="Pfam" id="PF11566">
    <property type="entry name" value="PI31_Prot_N"/>
    <property type="match status" value="1"/>
</dbReference>
<dbReference type="OrthoDB" id="68090at2759"/>
<dbReference type="PANTHER" id="PTHR13266:SF1">
    <property type="entry name" value="PROTEASOME INHIBITOR PI31 SUBUNIT"/>
    <property type="match status" value="1"/>
</dbReference>
<evidence type="ECO:0000256" key="7">
    <source>
        <dbReference type="ARBA" id="ARBA00022824"/>
    </source>
</evidence>
<evidence type="ECO:0000256" key="9">
    <source>
        <dbReference type="ARBA" id="ARBA00022990"/>
    </source>
</evidence>
<evidence type="ECO:0000256" key="3">
    <source>
        <dbReference type="ARBA" id="ARBA00006405"/>
    </source>
</evidence>
<dbReference type="InterPro" id="IPR045128">
    <property type="entry name" value="PI31-like"/>
</dbReference>
<feature type="region of interest" description="Disordered" evidence="11">
    <location>
        <begin position="186"/>
        <end position="381"/>
    </location>
</feature>
<evidence type="ECO:0000256" key="5">
    <source>
        <dbReference type="ARBA" id="ARBA00022490"/>
    </source>
</evidence>